<feature type="domain" description="ML-like" evidence="10">
    <location>
        <begin position="25"/>
        <end position="167"/>
    </location>
</feature>
<feature type="compositionally biased region" description="Polar residues" evidence="7">
    <location>
        <begin position="773"/>
        <end position="795"/>
    </location>
</feature>
<evidence type="ECO:0000256" key="9">
    <source>
        <dbReference type="SAM" id="SignalP"/>
    </source>
</evidence>
<feature type="transmembrane region" description="Helical" evidence="8">
    <location>
        <begin position="537"/>
        <end position="558"/>
    </location>
</feature>
<dbReference type="InterPro" id="IPR040241">
    <property type="entry name" value="TRP_Flc/Pkd2-like"/>
</dbReference>
<feature type="transmembrane region" description="Helical" evidence="8">
    <location>
        <begin position="205"/>
        <end position="223"/>
    </location>
</feature>
<protein>
    <submittedName>
        <fullName evidence="11">Similar to Saccharomyces cerevisiae YAL053W FLC2 Putative FAD transporter</fullName>
    </submittedName>
</protein>
<dbReference type="OrthoDB" id="5212126at2759"/>
<feature type="region of interest" description="Disordered" evidence="7">
    <location>
        <begin position="807"/>
        <end position="831"/>
    </location>
</feature>
<dbReference type="GO" id="GO:0016020">
    <property type="term" value="C:membrane"/>
    <property type="evidence" value="ECO:0007669"/>
    <property type="project" value="UniProtKB-SubCell"/>
</dbReference>
<evidence type="ECO:0000256" key="7">
    <source>
        <dbReference type="SAM" id="MobiDB-lite"/>
    </source>
</evidence>
<dbReference type="Pfam" id="PF14558">
    <property type="entry name" value="TRP_N"/>
    <property type="match status" value="1"/>
</dbReference>
<keyword evidence="5 8" id="KW-1133">Transmembrane helix</keyword>
<comment type="similarity">
    <text evidence="2">Belongs to the transient receptor potential (TRP) ion channel family.</text>
</comment>
<evidence type="ECO:0000256" key="6">
    <source>
        <dbReference type="ARBA" id="ARBA00023136"/>
    </source>
</evidence>
<evidence type="ECO:0000313" key="12">
    <source>
        <dbReference type="Proteomes" id="UP000242525"/>
    </source>
</evidence>
<feature type="transmembrane region" description="Helical" evidence="8">
    <location>
        <begin position="394"/>
        <end position="415"/>
    </location>
</feature>
<dbReference type="Pfam" id="PF06011">
    <property type="entry name" value="TRP"/>
    <property type="match status" value="1"/>
</dbReference>
<evidence type="ECO:0000256" key="5">
    <source>
        <dbReference type="ARBA" id="ARBA00022989"/>
    </source>
</evidence>
<evidence type="ECO:0000256" key="8">
    <source>
        <dbReference type="SAM" id="Phobius"/>
    </source>
</evidence>
<evidence type="ECO:0000256" key="4">
    <source>
        <dbReference type="ARBA" id="ARBA00022729"/>
    </source>
</evidence>
<organism evidence="11 12">
    <name type="scientific">Geotrichum candidum</name>
    <name type="common">Oospora lactis</name>
    <name type="synonym">Dipodascus geotrichum</name>
    <dbReference type="NCBI Taxonomy" id="1173061"/>
    <lineage>
        <taxon>Eukaryota</taxon>
        <taxon>Fungi</taxon>
        <taxon>Dikarya</taxon>
        <taxon>Ascomycota</taxon>
        <taxon>Saccharomycotina</taxon>
        <taxon>Dipodascomycetes</taxon>
        <taxon>Dipodascales</taxon>
        <taxon>Dipodascaceae</taxon>
        <taxon>Geotrichum</taxon>
    </lineage>
</organism>
<feature type="transmembrane region" description="Helical" evidence="8">
    <location>
        <begin position="564"/>
        <end position="583"/>
    </location>
</feature>
<feature type="chain" id="PRO_5005325709" evidence="9">
    <location>
        <begin position="24"/>
        <end position="831"/>
    </location>
</feature>
<keyword evidence="12" id="KW-1185">Reference proteome</keyword>
<dbReference type="SMART" id="SM01320">
    <property type="entry name" value="TRP_N"/>
    <property type="match status" value="1"/>
</dbReference>
<feature type="transmembrane region" description="Helical" evidence="8">
    <location>
        <begin position="628"/>
        <end position="655"/>
    </location>
</feature>
<dbReference type="GO" id="GO:0055085">
    <property type="term" value="P:transmembrane transport"/>
    <property type="evidence" value="ECO:0007669"/>
    <property type="project" value="TreeGrafter"/>
</dbReference>
<comment type="caution">
    <text evidence="11">The sequence shown here is derived from an EMBL/GenBank/DDBJ whole genome shotgun (WGS) entry which is preliminary data.</text>
</comment>
<proteinExistence type="inferred from homology"/>
<feature type="compositionally biased region" description="Basic and acidic residues" evidence="7">
    <location>
        <begin position="726"/>
        <end position="740"/>
    </location>
</feature>
<feature type="transmembrane region" description="Helical" evidence="8">
    <location>
        <begin position="603"/>
        <end position="622"/>
    </location>
</feature>
<dbReference type="AlphaFoldDB" id="A0A0J9XGZ3"/>
<sequence>MKPWLSSPLVAIFLLLIAQLAHAEQLIKSSALLSCMENSQFTASNFDVVLYRSNGSISFQISAISTLSGEFKAEVNVIAYGFSVITESVKLCSVSPELCNMTPGHFDVPLSSQTIGEDIISSIPGIAFSIPDLDGIVRVMVYSVNDTSSATPVACVEATLSNGKTVSTKFAAWPIAAICFAGLFTAGIVWLYGHISTSAHIASNIVSLFVYFQGVAIIVMMAVDRLPPVAAAWGQNFVWTMGLISVPFMQSIFNWYVQATGGSVTNILPNAQVMSISVQKAKRALTDADFFSIGRYFTPLTSQGPINSVVNSNTVKAVSEYASNEAMPRDVATFLSHKALLAANAMGHLAKRANDTIGPAETTSEDLDDYSVTTLVLRGIQRVAYLADIEITSVFLTGFTFFLIICVAAMLFAVIMKLFVELLVKVNAVNPATFLEYRNGWLTVTKGVLYRLTLLGFPQLSVLCLWELTKHDSPATVVLAVVCYLVVLALLVFGAFKTISIARQSMREYKNPAFILYSDTKALNRFGFLYVQFRATAYFYIVPLLIYLFIKCAIIAFGQGSGKVQAVLIFVLELAYLVVISIYKPYMDKATNGFNIGISAINFINSLLFLFFSAIFGVPAYVAGVMGVVFFILNAIFSLVLLLMVLVSCIWALLAKNPETRYQPMTDDRESFIPNPEGEKNKATELDALGMSARDGYHPSSQEMYGGSRAGLQTFEDDDDDLNNQYRRDSTPGFMTDERSTGSLANNSAANRSDSNLISGETNRYPNERLSRNTDPSDSSINNPYAGNVSTNSRSYIEPESPISTGFPQTSYAGYQPTTSNDVTDNYRGRW</sequence>
<feature type="transmembrane region" description="Helical" evidence="8">
    <location>
        <begin position="475"/>
        <end position="496"/>
    </location>
</feature>
<reference evidence="11" key="1">
    <citation type="submission" date="2014-03" db="EMBL/GenBank/DDBJ databases">
        <authorList>
            <person name="Casaregola S."/>
        </authorList>
    </citation>
    <scope>NUCLEOTIDE SEQUENCE [LARGE SCALE GENOMIC DNA]</scope>
    <source>
        <strain evidence="11">CLIB 918</strain>
    </source>
</reference>
<dbReference type="InterPro" id="IPR010308">
    <property type="entry name" value="TRP_C"/>
</dbReference>
<name>A0A0J9XGZ3_GEOCN</name>
<dbReference type="STRING" id="1173061.A0A0J9XGZ3"/>
<keyword evidence="6 8" id="KW-0472">Membrane</keyword>
<keyword evidence="3 8" id="KW-0812">Transmembrane</keyword>
<dbReference type="PANTHER" id="PTHR31145">
    <property type="entry name" value="INTEGRAL MEMBRANE PROTEIN (AFU_ORTHOLOGUE AFUA_7G01610)"/>
    <property type="match status" value="1"/>
</dbReference>
<evidence type="ECO:0000256" key="1">
    <source>
        <dbReference type="ARBA" id="ARBA00004141"/>
    </source>
</evidence>
<dbReference type="EMBL" id="CCBN010000014">
    <property type="protein sequence ID" value="CDO56191.1"/>
    <property type="molecule type" value="Genomic_DNA"/>
</dbReference>
<dbReference type="GO" id="GO:0009272">
    <property type="term" value="P:fungal-type cell wall biogenesis"/>
    <property type="evidence" value="ECO:0007669"/>
    <property type="project" value="TreeGrafter"/>
</dbReference>
<evidence type="ECO:0000256" key="2">
    <source>
        <dbReference type="ARBA" id="ARBA00010642"/>
    </source>
</evidence>
<dbReference type="Proteomes" id="UP000242525">
    <property type="component" value="Unassembled WGS sequence"/>
</dbReference>
<feature type="compositionally biased region" description="Low complexity" evidence="7">
    <location>
        <begin position="743"/>
        <end position="756"/>
    </location>
</feature>
<gene>
    <name evidence="11" type="ORF">BN980_GECA14s00758g</name>
</gene>
<dbReference type="PANTHER" id="PTHR31145:SF2">
    <property type="entry name" value="FLAVIN CARRIER PROTEIN 2"/>
    <property type="match status" value="1"/>
</dbReference>
<feature type="transmembrane region" description="Helical" evidence="8">
    <location>
        <begin position="170"/>
        <end position="193"/>
    </location>
</feature>
<feature type="signal peptide" evidence="9">
    <location>
        <begin position="1"/>
        <end position="23"/>
    </location>
</feature>
<evidence type="ECO:0000256" key="3">
    <source>
        <dbReference type="ARBA" id="ARBA00022692"/>
    </source>
</evidence>
<feature type="region of interest" description="Disordered" evidence="7">
    <location>
        <begin position="700"/>
        <end position="795"/>
    </location>
</feature>
<comment type="subcellular location">
    <subcellularLocation>
        <location evidence="1">Membrane</location>
        <topology evidence="1">Multi-pass membrane protein</topology>
    </subcellularLocation>
</comment>
<evidence type="ECO:0000259" key="10">
    <source>
        <dbReference type="SMART" id="SM01320"/>
    </source>
</evidence>
<dbReference type="InterPro" id="IPR032800">
    <property type="entry name" value="TRP_N"/>
</dbReference>
<accession>A0A0J9XGZ3</accession>
<keyword evidence="4 9" id="KW-0732">Signal</keyword>
<evidence type="ECO:0000313" key="11">
    <source>
        <dbReference type="EMBL" id="CDO56191.1"/>
    </source>
</evidence>
<feature type="compositionally biased region" description="Polar residues" evidence="7">
    <location>
        <begin position="807"/>
        <end position="824"/>
    </location>
</feature>